<dbReference type="Proteomes" id="UP000294535">
    <property type="component" value="Unassembled WGS sequence"/>
</dbReference>
<sequence>MFFAKFRKPLIDSHFVVKEDLIMKLSDIEKTKVLLVNAPAGYGKSSFVSYWLDRQNQPYSWISIEKKDDHFRVFLEYFVKSLDQNVPGLFKKVEEIFQSTNLPQLEVICQELLNHLEINSYRFNLILDDFHLIKNKDIHELISCFIKYKPDNIRLVLISRELPELNLSEFFLKGELVQITQKDLGFNIENINSLLKKNELTGWSNSEVEKLHILSEGWILGINLILKGKKSNSENQNLKYFLDSNLDFFNENFLTEQLKGIDARLLEFLLVCSIPEQFDFELANKIGKEILNLTETETNLFFSELKQFNLFFIGLDGESNLVKIHHLFKNYFYNKLRKQFEKEKVRKVYQVICEWYIDNNAVEDSIHYALEGELYEYAARLIIQNRFFEINENRLWKLDSWVKALPEGLRISRPELILSQLPTLIEEFKIQEVVYSINLCERLLEGQEGTELFAELAIYKSFLSTWIFTDPQKALKEFEIAKKIYLKNDVFLARYCFYRSVSLFFLGKKEEAIRELEEEILKCSWNMKGQLQKIRIYLELLDAKFLEAKSLAFEKNQTFGKSEGPYQKGWTNYTLGNILLQIGDVEKSIQFFSELLENKWQILQRLVVDTFSGLAISYSLKGDNQIAQKYLDDLKVYLSENDLNHFFHFHESTEARICLYNRENSVLNWSENFNAPIHLGEFHFLIESPFLTCQRVKICLGSQNQVLDGIKNLNVLKTELSKFNINYHELDILLLLAIGYSKIGEPNESENFIKLALEEVRISNQMRAFFELRKELVQVKDFFTKSEFGNEIFSKINSFKLNQTQETLAYSINHTHSISKKAGIIFSITEREMEIINAAAKGLRNKEIAELLNVSPETVKSHLKNIFKKLGTNNRTELLNFVHESSLNN</sequence>
<dbReference type="OrthoDB" id="1137593at2"/>
<evidence type="ECO:0000256" key="1">
    <source>
        <dbReference type="ARBA" id="ARBA00023015"/>
    </source>
</evidence>
<dbReference type="InterPro" id="IPR036388">
    <property type="entry name" value="WH-like_DNA-bd_sf"/>
</dbReference>
<dbReference type="EMBL" id="SNYF01000005">
    <property type="protein sequence ID" value="TDQ19306.1"/>
    <property type="molecule type" value="Genomic_DNA"/>
</dbReference>
<dbReference type="PRINTS" id="PR00038">
    <property type="entry name" value="HTHLUXR"/>
</dbReference>
<evidence type="ECO:0000313" key="5">
    <source>
        <dbReference type="EMBL" id="TDQ19306.1"/>
    </source>
</evidence>
<name>A0A4R6T974_9BACT</name>
<dbReference type="RefSeq" id="WP_133553492.1">
    <property type="nucleotide sequence ID" value="NZ_SNYF01000005.1"/>
</dbReference>
<dbReference type="AlphaFoldDB" id="A0A4R6T974"/>
<keyword evidence="2" id="KW-0238">DNA-binding</keyword>
<dbReference type="GO" id="GO:0006355">
    <property type="term" value="P:regulation of DNA-templated transcription"/>
    <property type="evidence" value="ECO:0007669"/>
    <property type="project" value="InterPro"/>
</dbReference>
<dbReference type="InterPro" id="IPR059106">
    <property type="entry name" value="WHD_MalT"/>
</dbReference>
<dbReference type="SMART" id="SM00421">
    <property type="entry name" value="HTH_LUXR"/>
    <property type="match status" value="1"/>
</dbReference>
<dbReference type="CDD" id="cd06170">
    <property type="entry name" value="LuxR_C_like"/>
    <property type="match status" value="1"/>
</dbReference>
<reference evidence="5 6" key="1">
    <citation type="submission" date="2019-03" db="EMBL/GenBank/DDBJ databases">
        <title>Genomic Encyclopedia of Type Strains, Phase III (KMG-III): the genomes of soil and plant-associated and newly described type strains.</title>
        <authorList>
            <person name="Whitman W."/>
        </authorList>
    </citation>
    <scope>NUCLEOTIDE SEQUENCE [LARGE SCALE GENOMIC DNA]</scope>
    <source>
        <strain evidence="5 6">CECT 8446</strain>
    </source>
</reference>
<dbReference type="PANTHER" id="PTHR44688:SF16">
    <property type="entry name" value="DNA-BINDING TRANSCRIPTIONAL ACTIVATOR DEVR_DOSR"/>
    <property type="match status" value="1"/>
</dbReference>
<dbReference type="PROSITE" id="PS00622">
    <property type="entry name" value="HTH_LUXR_1"/>
    <property type="match status" value="1"/>
</dbReference>
<dbReference type="InterPro" id="IPR027417">
    <property type="entry name" value="P-loop_NTPase"/>
</dbReference>
<evidence type="ECO:0000259" key="4">
    <source>
        <dbReference type="PROSITE" id="PS50043"/>
    </source>
</evidence>
<accession>A0A4R6T974</accession>
<evidence type="ECO:0000256" key="3">
    <source>
        <dbReference type="ARBA" id="ARBA00023163"/>
    </source>
</evidence>
<dbReference type="Gene3D" id="1.10.10.10">
    <property type="entry name" value="Winged helix-like DNA-binding domain superfamily/Winged helix DNA-binding domain"/>
    <property type="match status" value="1"/>
</dbReference>
<dbReference type="InterPro" id="IPR000792">
    <property type="entry name" value="Tscrpt_reg_LuxR_C"/>
</dbReference>
<keyword evidence="1" id="KW-0805">Transcription regulation</keyword>
<dbReference type="InterPro" id="IPR016032">
    <property type="entry name" value="Sig_transdc_resp-reg_C-effctor"/>
</dbReference>
<evidence type="ECO:0000256" key="2">
    <source>
        <dbReference type="ARBA" id="ARBA00023125"/>
    </source>
</evidence>
<feature type="domain" description="HTH luxR-type" evidence="4">
    <location>
        <begin position="821"/>
        <end position="886"/>
    </location>
</feature>
<dbReference type="Pfam" id="PF25873">
    <property type="entry name" value="WHD_MalT"/>
    <property type="match status" value="1"/>
</dbReference>
<dbReference type="Gene3D" id="3.40.50.300">
    <property type="entry name" value="P-loop containing nucleotide triphosphate hydrolases"/>
    <property type="match status" value="1"/>
</dbReference>
<proteinExistence type="predicted"/>
<evidence type="ECO:0000313" key="6">
    <source>
        <dbReference type="Proteomes" id="UP000294535"/>
    </source>
</evidence>
<dbReference type="PROSITE" id="PS50043">
    <property type="entry name" value="HTH_LUXR_2"/>
    <property type="match status" value="1"/>
</dbReference>
<protein>
    <submittedName>
        <fullName evidence="5">Regulatory LuxR family protein</fullName>
    </submittedName>
</protein>
<dbReference type="SUPFAM" id="SSF52540">
    <property type="entry name" value="P-loop containing nucleoside triphosphate hydrolases"/>
    <property type="match status" value="1"/>
</dbReference>
<dbReference type="GO" id="GO:0003677">
    <property type="term" value="F:DNA binding"/>
    <property type="evidence" value="ECO:0007669"/>
    <property type="project" value="UniProtKB-KW"/>
</dbReference>
<organism evidence="5 6">
    <name type="scientific">Algoriphagus boseongensis</name>
    <dbReference type="NCBI Taxonomy" id="1442587"/>
    <lineage>
        <taxon>Bacteria</taxon>
        <taxon>Pseudomonadati</taxon>
        <taxon>Bacteroidota</taxon>
        <taxon>Cytophagia</taxon>
        <taxon>Cytophagales</taxon>
        <taxon>Cyclobacteriaceae</taxon>
        <taxon>Algoriphagus</taxon>
    </lineage>
</organism>
<comment type="caution">
    <text evidence="5">The sequence shown here is derived from an EMBL/GenBank/DDBJ whole genome shotgun (WGS) entry which is preliminary data.</text>
</comment>
<gene>
    <name evidence="5" type="ORF">DFQ04_1127</name>
</gene>
<keyword evidence="6" id="KW-1185">Reference proteome</keyword>
<keyword evidence="3" id="KW-0804">Transcription</keyword>
<dbReference type="SUPFAM" id="SSF48452">
    <property type="entry name" value="TPR-like"/>
    <property type="match status" value="1"/>
</dbReference>
<dbReference type="PANTHER" id="PTHR44688">
    <property type="entry name" value="DNA-BINDING TRANSCRIPTIONAL ACTIVATOR DEVR_DOSR"/>
    <property type="match status" value="1"/>
</dbReference>
<dbReference type="InterPro" id="IPR011990">
    <property type="entry name" value="TPR-like_helical_dom_sf"/>
</dbReference>
<dbReference type="SUPFAM" id="SSF46894">
    <property type="entry name" value="C-terminal effector domain of the bipartite response regulators"/>
    <property type="match status" value="1"/>
</dbReference>
<dbReference type="Gene3D" id="1.25.40.10">
    <property type="entry name" value="Tetratricopeptide repeat domain"/>
    <property type="match status" value="1"/>
</dbReference>
<dbReference type="Pfam" id="PF00196">
    <property type="entry name" value="GerE"/>
    <property type="match status" value="1"/>
</dbReference>